<proteinExistence type="predicted"/>
<dbReference type="InterPro" id="IPR011009">
    <property type="entry name" value="Kinase-like_dom_sf"/>
</dbReference>
<dbReference type="Proteomes" id="UP000708148">
    <property type="component" value="Unassembled WGS sequence"/>
</dbReference>
<name>A0A8S1J686_9CHLO</name>
<organism evidence="4 5">
    <name type="scientific">Ostreobium quekettii</name>
    <dbReference type="NCBI Taxonomy" id="121088"/>
    <lineage>
        <taxon>Eukaryota</taxon>
        <taxon>Viridiplantae</taxon>
        <taxon>Chlorophyta</taxon>
        <taxon>core chlorophytes</taxon>
        <taxon>Ulvophyceae</taxon>
        <taxon>TCBD clade</taxon>
        <taxon>Bryopsidales</taxon>
        <taxon>Ostreobineae</taxon>
        <taxon>Ostreobiaceae</taxon>
        <taxon>Ostreobium</taxon>
    </lineage>
</organism>
<protein>
    <recommendedName>
        <fullName evidence="3">Protein kinase domain-containing protein</fullName>
    </recommendedName>
</protein>
<feature type="domain" description="Protein kinase" evidence="3">
    <location>
        <begin position="206"/>
        <end position="460"/>
    </location>
</feature>
<dbReference type="SMART" id="SM00220">
    <property type="entry name" value="S_TKc"/>
    <property type="match status" value="1"/>
</dbReference>
<dbReference type="PROSITE" id="PS00108">
    <property type="entry name" value="PROTEIN_KINASE_ST"/>
    <property type="match status" value="1"/>
</dbReference>
<dbReference type="PANTHER" id="PTHR44329:SF298">
    <property type="entry name" value="MIXED LINEAGE KINASE DOMAIN-LIKE PROTEIN"/>
    <property type="match status" value="1"/>
</dbReference>
<dbReference type="Gene3D" id="1.10.510.10">
    <property type="entry name" value="Transferase(Phosphotransferase) domain 1"/>
    <property type="match status" value="1"/>
</dbReference>
<dbReference type="InterPro" id="IPR051681">
    <property type="entry name" value="Ser/Thr_Kinases-Pseudokinases"/>
</dbReference>
<keyword evidence="5" id="KW-1185">Reference proteome</keyword>
<dbReference type="PROSITE" id="PS50011">
    <property type="entry name" value="PROTEIN_KINASE_DOM"/>
    <property type="match status" value="1"/>
</dbReference>
<dbReference type="SUPFAM" id="SSF56112">
    <property type="entry name" value="Protein kinase-like (PK-like)"/>
    <property type="match status" value="1"/>
</dbReference>
<dbReference type="GO" id="GO:0005524">
    <property type="term" value="F:ATP binding"/>
    <property type="evidence" value="ECO:0007669"/>
    <property type="project" value="UniProtKB-KW"/>
</dbReference>
<reference evidence="4" key="1">
    <citation type="submission" date="2020-12" db="EMBL/GenBank/DDBJ databases">
        <authorList>
            <person name="Iha C."/>
        </authorList>
    </citation>
    <scope>NUCLEOTIDE SEQUENCE</scope>
</reference>
<evidence type="ECO:0000259" key="3">
    <source>
        <dbReference type="PROSITE" id="PS50011"/>
    </source>
</evidence>
<keyword evidence="1" id="KW-0547">Nucleotide-binding</keyword>
<keyword evidence="2" id="KW-0067">ATP-binding</keyword>
<dbReference type="InterPro" id="IPR008271">
    <property type="entry name" value="Ser/Thr_kinase_AS"/>
</dbReference>
<dbReference type="InterPro" id="IPR000719">
    <property type="entry name" value="Prot_kinase_dom"/>
</dbReference>
<dbReference type="Gene3D" id="3.30.200.20">
    <property type="entry name" value="Phosphorylase Kinase, domain 1"/>
    <property type="match status" value="1"/>
</dbReference>
<evidence type="ECO:0000313" key="4">
    <source>
        <dbReference type="EMBL" id="CAD7701570.1"/>
    </source>
</evidence>
<sequence length="603" mass="67456">MAGRSMFGQLCRTAMSPFVERIDTIVGIAREELPNARYHVKMLEFLFLEMEKFEGLHVMESGSPMSETLQMWKCVEDTLKSGRTLIRRHAGRLDLKDFYRTSEVKSKVEEICNGLRMAAEVLTEKGYLSQEMETIRTELDAKLVSTDRSYLYHYLSYVMEGAQSALKSANVDPNGSAQAEWKQVKAEHDARVTSLPIITNEGRDKVDLVEPIGSSNSSTVHRGRWRNIDVAVKKFAYGQFSQEALASFYTEVEIQRSMSYPHIVRIYAVSKEGLMVMELAKYNLHEMYAQHANLEWATKAKILLEAARGVKFVHDQGIVHRDIKSLNFLVFDQVTGGFIVKIADFGLATVKTETRSRTGRPQLAASVWAAPEVCKGKMPNFRSDVFSLGVVMFEVLAQCLPYEGISSHDLLLGQKRRGVDPCKVPSDCPAFLLTLMRKCISPRPTQRPSMSAVLEGLKVLQAQFPEGGQKRSRAHAGLVPSILRDAGFRVNETRCSDCSNSIPEEKEPSCIGTPSVQDARMIPSQDPMSSGTIPEGSEAGMMPPPFNGKEQVNPFRLVSPRGEQMLTREQANILTQSFDGTQSMVGAFKLCGFGCFFERRKKK</sequence>
<dbReference type="PANTHER" id="PTHR44329">
    <property type="entry name" value="SERINE/THREONINE-PROTEIN KINASE TNNI3K-RELATED"/>
    <property type="match status" value="1"/>
</dbReference>
<evidence type="ECO:0000256" key="2">
    <source>
        <dbReference type="ARBA" id="ARBA00022840"/>
    </source>
</evidence>
<evidence type="ECO:0000313" key="5">
    <source>
        <dbReference type="Proteomes" id="UP000708148"/>
    </source>
</evidence>
<dbReference type="InterPro" id="IPR001245">
    <property type="entry name" value="Ser-Thr/Tyr_kinase_cat_dom"/>
</dbReference>
<gene>
    <name evidence="4" type="ORF">OSTQU699_LOCUS6929</name>
</gene>
<evidence type="ECO:0000256" key="1">
    <source>
        <dbReference type="ARBA" id="ARBA00022741"/>
    </source>
</evidence>
<dbReference type="OrthoDB" id="1335080at2759"/>
<dbReference type="AlphaFoldDB" id="A0A8S1J686"/>
<dbReference type="Pfam" id="PF07714">
    <property type="entry name" value="PK_Tyr_Ser-Thr"/>
    <property type="match status" value="1"/>
</dbReference>
<dbReference type="EMBL" id="CAJHUC010001573">
    <property type="protein sequence ID" value="CAD7701570.1"/>
    <property type="molecule type" value="Genomic_DNA"/>
</dbReference>
<accession>A0A8S1J686</accession>
<dbReference type="GO" id="GO:0004674">
    <property type="term" value="F:protein serine/threonine kinase activity"/>
    <property type="evidence" value="ECO:0007669"/>
    <property type="project" value="TreeGrafter"/>
</dbReference>
<comment type="caution">
    <text evidence="4">The sequence shown here is derived from an EMBL/GenBank/DDBJ whole genome shotgun (WGS) entry which is preliminary data.</text>
</comment>